<feature type="transmembrane region" description="Helical" evidence="20">
    <location>
        <begin position="30"/>
        <end position="52"/>
    </location>
</feature>
<dbReference type="GO" id="GO:0008121">
    <property type="term" value="F:quinol-cytochrome-c reductase activity"/>
    <property type="evidence" value="ECO:0007669"/>
    <property type="project" value="InterPro"/>
</dbReference>
<evidence type="ECO:0000256" key="17">
    <source>
        <dbReference type="ARBA" id="ARBA00061233"/>
    </source>
</evidence>
<keyword evidence="6 19" id="KW-0349">Heme</keyword>
<feature type="binding site" description="axial binding residue" evidence="19">
    <location>
        <position position="196"/>
    </location>
    <ligand>
        <name>heme b</name>
        <dbReference type="ChEBI" id="CHEBI:60344"/>
        <label>b566</label>
    </ligand>
    <ligandPart>
        <name>Fe</name>
        <dbReference type="ChEBI" id="CHEBI:18248"/>
    </ligandPart>
</feature>
<feature type="binding site" evidence="18">
    <location>
        <position position="201"/>
    </location>
    <ligand>
        <name>a ubiquinone</name>
        <dbReference type="ChEBI" id="CHEBI:16389"/>
    </ligand>
</feature>
<dbReference type="GO" id="GO:0016491">
    <property type="term" value="F:oxidoreductase activity"/>
    <property type="evidence" value="ECO:0007669"/>
    <property type="project" value="UniProtKB-UniRule"/>
</dbReference>
<evidence type="ECO:0000256" key="10">
    <source>
        <dbReference type="ARBA" id="ARBA00022792"/>
    </source>
</evidence>
<geneLocation type="mitochondrion" evidence="23"/>
<feature type="domain" description="Cytochrome b/b6 C-terminal region profile" evidence="22">
    <location>
        <begin position="210"/>
        <end position="380"/>
    </location>
</feature>
<dbReference type="Gene3D" id="1.20.810.10">
    <property type="entry name" value="Cytochrome Bc1 Complex, Chain C"/>
    <property type="match status" value="1"/>
</dbReference>
<proteinExistence type="inferred from homology"/>
<organism evidence="23">
    <name type="scientific">Macaca arctoides</name>
    <name type="common">Stump-tailed macaque</name>
    <name type="synonym">Macaca speciosa</name>
    <dbReference type="NCBI Taxonomy" id="9540"/>
    <lineage>
        <taxon>Eukaryota</taxon>
        <taxon>Metazoa</taxon>
        <taxon>Chordata</taxon>
        <taxon>Craniata</taxon>
        <taxon>Vertebrata</taxon>
        <taxon>Euteleostomi</taxon>
        <taxon>Mammalia</taxon>
        <taxon>Eutheria</taxon>
        <taxon>Euarchontoglires</taxon>
        <taxon>Primates</taxon>
        <taxon>Haplorrhini</taxon>
        <taxon>Catarrhini</taxon>
        <taxon>Cercopithecidae</taxon>
        <taxon>Cercopithecinae</taxon>
        <taxon>Macaca</taxon>
    </lineage>
</organism>
<comment type="cofactor">
    <cofactor evidence="19">
        <name>heme</name>
        <dbReference type="ChEBI" id="CHEBI:30413"/>
    </cofactor>
    <text evidence="19">Binds 2 heme groups non-covalently.</text>
</comment>
<dbReference type="PROSITE" id="PS51003">
    <property type="entry name" value="CYTB_CTER"/>
    <property type="match status" value="1"/>
</dbReference>
<dbReference type="PANTHER" id="PTHR19271:SF16">
    <property type="entry name" value="CYTOCHROME B"/>
    <property type="match status" value="1"/>
</dbReference>
<keyword evidence="11 20" id="KW-0249">Electron transport</keyword>
<dbReference type="EMBL" id="KM360179">
    <property type="protein sequence ID" value="AIT57569.1"/>
    <property type="molecule type" value="Genomic_DNA"/>
</dbReference>
<feature type="binding site" description="axial binding residue" evidence="19">
    <location>
        <position position="182"/>
    </location>
    <ligand>
        <name>heme b</name>
        <dbReference type="ChEBI" id="CHEBI:60344"/>
        <label>b562</label>
    </ligand>
    <ligandPart>
        <name>Fe</name>
        <dbReference type="ChEBI" id="CHEBI:18248"/>
    </ligandPart>
</feature>
<dbReference type="GO" id="GO:0006122">
    <property type="term" value="P:mitochondrial electron transport, ubiquinol to cytochrome c"/>
    <property type="evidence" value="ECO:0007669"/>
    <property type="project" value="TreeGrafter"/>
</dbReference>
<dbReference type="SUPFAM" id="SSF81648">
    <property type="entry name" value="a domain/subunit of cytochrome bc1 complex (Ubiquinol-cytochrome c reductase)"/>
    <property type="match status" value="1"/>
</dbReference>
<name>A0A097I8J6_MACAR</name>
<dbReference type="FunFam" id="1.20.810.10:FF:000002">
    <property type="entry name" value="Cytochrome b"/>
    <property type="match status" value="1"/>
</dbReference>
<dbReference type="AlphaFoldDB" id="A0A097I8J6"/>
<dbReference type="InterPro" id="IPR030689">
    <property type="entry name" value="Cytochrome_b"/>
</dbReference>
<evidence type="ECO:0000256" key="20">
    <source>
        <dbReference type="RuleBase" id="RU362117"/>
    </source>
</evidence>
<feature type="transmembrane region" description="Helical" evidence="20">
    <location>
        <begin position="81"/>
        <end position="103"/>
    </location>
</feature>
<feature type="transmembrane region" description="Helical" evidence="20">
    <location>
        <begin position="350"/>
        <end position="372"/>
    </location>
</feature>
<feature type="transmembrane region" description="Helical" evidence="20">
    <location>
        <begin position="115"/>
        <end position="133"/>
    </location>
</feature>
<dbReference type="PANTHER" id="PTHR19271">
    <property type="entry name" value="CYTOCHROME B"/>
    <property type="match status" value="1"/>
</dbReference>
<dbReference type="CDD" id="cd00284">
    <property type="entry name" value="Cytochrome_b_N"/>
    <property type="match status" value="1"/>
</dbReference>
<evidence type="ECO:0000256" key="13">
    <source>
        <dbReference type="ARBA" id="ARBA00023004"/>
    </source>
</evidence>
<keyword evidence="8 20" id="KW-0812">Transmembrane</keyword>
<evidence type="ECO:0000256" key="16">
    <source>
        <dbReference type="ARBA" id="ARBA00023136"/>
    </source>
</evidence>
<evidence type="ECO:0000256" key="19">
    <source>
        <dbReference type="PIRSR" id="PIRSR038885-2"/>
    </source>
</evidence>
<evidence type="ECO:0000259" key="21">
    <source>
        <dbReference type="PROSITE" id="PS51002"/>
    </source>
</evidence>
<comment type="subunit">
    <text evidence="3">The cytochrome bc1 complex contains 11 subunits: 3 respiratory subunits (MT-CYB, CYC1 and UQCRFS1), 2 core proteins (UQCRC1 and UQCRC2) and 6 low-molecular weight proteins (UQCRH/QCR6, UQCRB/QCR7, UQCRQ/QCR8, UQCR10/QCR9, UQCR11/QCR10 and a cleavage product of UQCRFS1). This cytochrome bc1 complex then forms a dimer.</text>
</comment>
<accession>A0A097I8J6</accession>
<keyword evidence="14" id="KW-0830">Ubiquinone</keyword>
<reference evidence="23" key="1">
    <citation type="submission" date="2014-08" db="EMBL/GenBank/DDBJ databases">
        <title>The complete mitochondrial genome of Stump-tailed Macaques(Macaca arctoides).</title>
        <authorList>
            <person name="Liu Z."/>
            <person name="Cui Y."/>
            <person name="Yu J."/>
            <person name="Li J."/>
        </authorList>
    </citation>
    <scope>NUCLEOTIDE SEQUENCE</scope>
</reference>
<evidence type="ECO:0000256" key="14">
    <source>
        <dbReference type="ARBA" id="ARBA00023075"/>
    </source>
</evidence>
<evidence type="ECO:0000256" key="12">
    <source>
        <dbReference type="ARBA" id="ARBA00022989"/>
    </source>
</evidence>
<evidence type="ECO:0000256" key="8">
    <source>
        <dbReference type="ARBA" id="ARBA00022692"/>
    </source>
</evidence>
<protein>
    <recommendedName>
        <fullName evidence="4 20">Cytochrome b</fullName>
    </recommendedName>
</protein>
<sequence length="380" mass="42787">MTPMRKSNPIMKMINRSLIDLPTPSNLSMWWNFGSLLTACLILQIVTGLLLAMHYSPDTSSAFSSIAHITRDVKYGWTTRYLHANGASMLFICLFLHIGRGLYYGSYLLLETWNIGIMLLLLTMTTAFMGYVLPWGQMSFWGATVITNLLSAVPYIGTNLVQWVWGGYAIDNPTLTRFFTLHFILPFITIALTAVHLLFLHETGSNNPCGISSNSDKIAFHPYYTIKDILGLVLLLFILATLTLLSPNLLNDPDNYIPADPLNTPPHIKPEWYFLFAYTILRSIPNKLGGVLALFLSILILAAIPMLHKSKQQSMMFRPLSQFLFWLLITILLTLTWIGSEPVTQPLTTIGQAASMMYFITILILMPLASLIENSLLKWT</sequence>
<comment type="cofactor">
    <cofactor evidence="20">
        <name>heme b</name>
        <dbReference type="ChEBI" id="CHEBI:60344"/>
    </cofactor>
    <text evidence="20">Binds 2 heme groups non-covalently.</text>
</comment>
<keyword evidence="7 20" id="KW-0679">Respiratory chain</keyword>
<evidence type="ECO:0000256" key="18">
    <source>
        <dbReference type="PIRSR" id="PIRSR038885-1"/>
    </source>
</evidence>
<feature type="binding site" description="axial binding residue" evidence="19">
    <location>
        <position position="97"/>
    </location>
    <ligand>
        <name>heme b</name>
        <dbReference type="ChEBI" id="CHEBI:60344"/>
        <label>b566</label>
    </ligand>
    <ligandPart>
        <name>Fe</name>
        <dbReference type="ChEBI" id="CHEBI:18248"/>
    </ligandPart>
</feature>
<keyword evidence="10" id="KW-0999">Mitochondrion inner membrane</keyword>
<dbReference type="SUPFAM" id="SSF81342">
    <property type="entry name" value="Transmembrane di-heme cytochromes"/>
    <property type="match status" value="1"/>
</dbReference>
<evidence type="ECO:0000313" key="23">
    <source>
        <dbReference type="EMBL" id="AIT57569.1"/>
    </source>
</evidence>
<dbReference type="GO" id="GO:0005743">
    <property type="term" value="C:mitochondrial inner membrane"/>
    <property type="evidence" value="ECO:0007669"/>
    <property type="project" value="UniProtKB-SubCell"/>
</dbReference>
<feature type="domain" description="Cytochrome b/b6 N-terminal region profile" evidence="21">
    <location>
        <begin position="1"/>
        <end position="209"/>
    </location>
</feature>
<keyword evidence="5 20" id="KW-0813">Transport</keyword>
<evidence type="ECO:0000256" key="11">
    <source>
        <dbReference type="ARBA" id="ARBA00022982"/>
    </source>
</evidence>
<dbReference type="InterPro" id="IPR005798">
    <property type="entry name" value="Cyt_b/b6_C"/>
</dbReference>
<feature type="transmembrane region" description="Helical" evidence="20">
    <location>
        <begin position="178"/>
        <end position="200"/>
    </location>
</feature>
<dbReference type="Pfam" id="PF00032">
    <property type="entry name" value="Cytochrom_B_C"/>
    <property type="match status" value="1"/>
</dbReference>
<dbReference type="InterPro" id="IPR048260">
    <property type="entry name" value="Cytochrome_b_C_euk/bac"/>
</dbReference>
<evidence type="ECO:0000256" key="2">
    <source>
        <dbReference type="ARBA" id="ARBA00004448"/>
    </source>
</evidence>
<evidence type="ECO:0000256" key="15">
    <source>
        <dbReference type="ARBA" id="ARBA00023128"/>
    </source>
</evidence>
<evidence type="ECO:0000259" key="22">
    <source>
        <dbReference type="PROSITE" id="PS51003"/>
    </source>
</evidence>
<dbReference type="InterPro" id="IPR027387">
    <property type="entry name" value="Cytb/b6-like_sf"/>
</dbReference>
<dbReference type="InterPro" id="IPR005797">
    <property type="entry name" value="Cyt_b/b6_N"/>
</dbReference>
<comment type="function">
    <text evidence="1 20">Component of the ubiquinol-cytochrome c reductase complex (complex III or cytochrome b-c1 complex) that is part of the mitochondrial respiratory chain. The b-c1 complex mediates electron transfer from ubiquinol to cytochrome c. Contributes to the generation of a proton gradient across the mitochondrial membrane that is then used for ATP synthesis.</text>
</comment>
<evidence type="ECO:0000256" key="4">
    <source>
        <dbReference type="ARBA" id="ARBA00013531"/>
    </source>
</evidence>
<comment type="similarity">
    <text evidence="17 20">Belongs to the cytochrome b family.</text>
</comment>
<feature type="transmembrane region" description="Helical" evidence="20">
    <location>
        <begin position="140"/>
        <end position="158"/>
    </location>
</feature>
<dbReference type="PIRSF" id="PIRSF038885">
    <property type="entry name" value="COB"/>
    <property type="match status" value="1"/>
</dbReference>
<evidence type="ECO:0000256" key="9">
    <source>
        <dbReference type="ARBA" id="ARBA00022723"/>
    </source>
</evidence>
<evidence type="ECO:0000256" key="7">
    <source>
        <dbReference type="ARBA" id="ARBA00022660"/>
    </source>
</evidence>
<dbReference type="InterPro" id="IPR036150">
    <property type="entry name" value="Cyt_b/b6_C_sf"/>
</dbReference>
<gene>
    <name evidence="23" type="primary">CYTB</name>
</gene>
<dbReference type="InterPro" id="IPR048259">
    <property type="entry name" value="Cytochrome_b_N_euk/bac"/>
</dbReference>
<keyword evidence="15 20" id="KW-0496">Mitochondrion</keyword>
<feature type="binding site" description="axial binding residue" evidence="19">
    <location>
        <position position="83"/>
    </location>
    <ligand>
        <name>heme b</name>
        <dbReference type="ChEBI" id="CHEBI:60344"/>
        <label>b562</label>
    </ligand>
    <ligandPart>
        <name>Fe</name>
        <dbReference type="ChEBI" id="CHEBI:18248"/>
    </ligandPart>
</feature>
<comment type="subcellular location">
    <subcellularLocation>
        <location evidence="2">Mitochondrion inner membrane</location>
        <topology evidence="2">Multi-pass membrane protein</topology>
    </subcellularLocation>
</comment>
<keyword evidence="9 19" id="KW-0479">Metal-binding</keyword>
<dbReference type="PROSITE" id="PS51002">
    <property type="entry name" value="CYTB_NTER"/>
    <property type="match status" value="1"/>
</dbReference>
<feature type="transmembrane region" description="Helical" evidence="20">
    <location>
        <begin position="320"/>
        <end position="338"/>
    </location>
</feature>
<evidence type="ECO:0000256" key="1">
    <source>
        <dbReference type="ARBA" id="ARBA00002566"/>
    </source>
</evidence>
<dbReference type="Pfam" id="PF00033">
    <property type="entry name" value="Cytochrome_B"/>
    <property type="match status" value="1"/>
</dbReference>
<keyword evidence="13 19" id="KW-0408">Iron</keyword>
<dbReference type="InterPro" id="IPR016174">
    <property type="entry name" value="Di-haem_cyt_TM"/>
</dbReference>
<evidence type="ECO:0000256" key="6">
    <source>
        <dbReference type="ARBA" id="ARBA00022617"/>
    </source>
</evidence>
<dbReference type="GO" id="GO:0045275">
    <property type="term" value="C:respiratory chain complex III"/>
    <property type="evidence" value="ECO:0007669"/>
    <property type="project" value="InterPro"/>
</dbReference>
<evidence type="ECO:0000256" key="3">
    <source>
        <dbReference type="ARBA" id="ARBA00011088"/>
    </source>
</evidence>
<evidence type="ECO:0000256" key="5">
    <source>
        <dbReference type="ARBA" id="ARBA00022448"/>
    </source>
</evidence>
<feature type="transmembrane region" description="Helical" evidence="20">
    <location>
        <begin position="288"/>
        <end position="308"/>
    </location>
</feature>
<dbReference type="GO" id="GO:0046872">
    <property type="term" value="F:metal ion binding"/>
    <property type="evidence" value="ECO:0007669"/>
    <property type="project" value="UniProtKB-UniRule"/>
</dbReference>
<dbReference type="CDD" id="cd00290">
    <property type="entry name" value="cytochrome_b_C"/>
    <property type="match status" value="1"/>
</dbReference>
<keyword evidence="12 20" id="KW-1133">Transmembrane helix</keyword>
<keyword evidence="16 20" id="KW-0472">Membrane</keyword>
<feature type="transmembrane region" description="Helical" evidence="20">
    <location>
        <begin position="229"/>
        <end position="250"/>
    </location>
</feature>